<sequence length="318" mass="37542">MQKSDLVATAWKDKKLLTYISTSCDPTQNKFFQKRQKDGTKKNIPARSVSEQYNKYMFGVDLADQKRIQYCTCREAKKWYKFLFWFCFDLALVNSLICMKEWPNHELKIGNEKDEGELILTNEKRLRLAIDVDWIMNIIYWFNGESIWRIMYNDEARQETRLIASSTFDLSQITDVNIDFINGYLYFVGVAKYQNIMDRTWQHDMYCFKLYTIGESSSKPCQLKKIPIGNSQFLTMTMDMFNLKVYIYRDLRDSFGKKLADTLEGMTIDAENLKTLDKDANMYPQILTLTVFVENKTHVYAFDNEILMDGELYAMSIN</sequence>
<dbReference type="InterPro" id="IPR029526">
    <property type="entry name" value="PGBD"/>
</dbReference>
<feature type="domain" description="PiggyBac transposable element-derived protein" evidence="1">
    <location>
        <begin position="3"/>
        <end position="95"/>
    </location>
</feature>
<evidence type="ECO:0000259" key="1">
    <source>
        <dbReference type="Pfam" id="PF13843"/>
    </source>
</evidence>
<feature type="non-terminal residue" evidence="2">
    <location>
        <position position="318"/>
    </location>
</feature>
<dbReference type="PANTHER" id="PTHR46599">
    <property type="entry name" value="PIGGYBAC TRANSPOSABLE ELEMENT-DERIVED PROTEIN 4"/>
    <property type="match status" value="1"/>
</dbReference>
<dbReference type="Pfam" id="PF13843">
    <property type="entry name" value="DDE_Tnp_1_7"/>
    <property type="match status" value="1"/>
</dbReference>
<evidence type="ECO:0000313" key="3">
    <source>
        <dbReference type="Proteomes" id="UP001217089"/>
    </source>
</evidence>
<dbReference type="PANTHER" id="PTHR46599:SF2">
    <property type="entry name" value="PIGGYBAC TRANSPOSABLE ELEMENT-DERIVED PROTEIN 4-LIKE"/>
    <property type="match status" value="1"/>
</dbReference>
<dbReference type="EMBL" id="JARBDR010000188">
    <property type="protein sequence ID" value="KAJ8319610.1"/>
    <property type="molecule type" value="Genomic_DNA"/>
</dbReference>
<comment type="caution">
    <text evidence="2">The sequence shown here is derived from an EMBL/GenBank/DDBJ whole genome shotgun (WGS) entry which is preliminary data.</text>
</comment>
<accession>A0ABQ9FQT6</accession>
<evidence type="ECO:0000313" key="2">
    <source>
        <dbReference type="EMBL" id="KAJ8319610.1"/>
    </source>
</evidence>
<reference evidence="2 3" key="1">
    <citation type="submission" date="2022-12" db="EMBL/GenBank/DDBJ databases">
        <title>Chromosome-level genome of Tegillarca granosa.</title>
        <authorList>
            <person name="Kim J."/>
        </authorList>
    </citation>
    <scope>NUCLEOTIDE SEQUENCE [LARGE SCALE GENOMIC DNA]</scope>
    <source>
        <strain evidence="2">Teg-2019</strain>
        <tissue evidence="2">Adductor muscle</tissue>
    </source>
</reference>
<keyword evidence="3" id="KW-1185">Reference proteome</keyword>
<protein>
    <recommendedName>
        <fullName evidence="1">PiggyBac transposable element-derived protein domain-containing protein</fullName>
    </recommendedName>
</protein>
<proteinExistence type="predicted"/>
<dbReference type="Proteomes" id="UP001217089">
    <property type="component" value="Unassembled WGS sequence"/>
</dbReference>
<gene>
    <name evidence="2" type="ORF">KUTeg_002839</name>
</gene>
<name>A0ABQ9FQT6_TEGGR</name>
<organism evidence="2 3">
    <name type="scientific">Tegillarca granosa</name>
    <name type="common">Malaysian cockle</name>
    <name type="synonym">Anadara granosa</name>
    <dbReference type="NCBI Taxonomy" id="220873"/>
    <lineage>
        <taxon>Eukaryota</taxon>
        <taxon>Metazoa</taxon>
        <taxon>Spiralia</taxon>
        <taxon>Lophotrochozoa</taxon>
        <taxon>Mollusca</taxon>
        <taxon>Bivalvia</taxon>
        <taxon>Autobranchia</taxon>
        <taxon>Pteriomorphia</taxon>
        <taxon>Arcoida</taxon>
        <taxon>Arcoidea</taxon>
        <taxon>Arcidae</taxon>
        <taxon>Tegillarca</taxon>
    </lineage>
</organism>